<dbReference type="PANTHER" id="PTHR43798:SF31">
    <property type="entry name" value="AB HYDROLASE SUPERFAMILY PROTEIN YCLE"/>
    <property type="match status" value="1"/>
</dbReference>
<evidence type="ECO:0000256" key="2">
    <source>
        <dbReference type="SAM" id="SignalP"/>
    </source>
</evidence>
<reference evidence="4 5" key="1">
    <citation type="submission" date="2022-10" db="EMBL/GenBank/DDBJ databases">
        <title>Chitinophaga nivalis PC15 sp. nov., isolated from Pyeongchang county, South Korea.</title>
        <authorList>
            <person name="Trinh H.N."/>
        </authorList>
    </citation>
    <scope>NUCLEOTIDE SEQUENCE [LARGE SCALE GENOMIC DNA]</scope>
    <source>
        <strain evidence="4 5">PC14</strain>
    </source>
</reference>
<feature type="signal peptide" evidence="2">
    <location>
        <begin position="1"/>
        <end position="22"/>
    </location>
</feature>
<dbReference type="PRINTS" id="PR00111">
    <property type="entry name" value="ABHYDROLASE"/>
</dbReference>
<dbReference type="InterPro" id="IPR029058">
    <property type="entry name" value="AB_hydrolase_fold"/>
</dbReference>
<dbReference type="PANTHER" id="PTHR43798">
    <property type="entry name" value="MONOACYLGLYCEROL LIPASE"/>
    <property type="match status" value="1"/>
</dbReference>
<sequence length="280" mass="31494">MKKVFFLLMLLTVTSWLTPSFAQTAPSFKVEIKGTGKQPLVLIPGFACSGEVWEATVQRYANTHKCYIFTMAGFAGTPAQQTPELQQWIKDIAAYIRDNKLKKPVVVGHSMGGGMALALAANYPDLLSKVIVVDALPCLGAIMNPAFKVKENPDCSPIVNQMLQTNETAFYKMQQMTIPQLLSDTTHKEQVIQWSVKSDRKTFGTLYCQFSNTDLRPLLSTITCPSLILLESRFVPLQGAIAEQYKDLKNAQLQYATKGLHFIMYDDQEWFFQQTDNFLK</sequence>
<organism evidence="4 5">
    <name type="scientific">Chitinophaga nivalis</name>
    <dbReference type="NCBI Taxonomy" id="2991709"/>
    <lineage>
        <taxon>Bacteria</taxon>
        <taxon>Pseudomonadati</taxon>
        <taxon>Bacteroidota</taxon>
        <taxon>Chitinophagia</taxon>
        <taxon>Chitinophagales</taxon>
        <taxon>Chitinophagaceae</taxon>
        <taxon>Chitinophaga</taxon>
    </lineage>
</organism>
<dbReference type="Pfam" id="PF00561">
    <property type="entry name" value="Abhydrolase_1"/>
    <property type="match status" value="1"/>
</dbReference>
<name>A0ABT3IJA0_9BACT</name>
<protein>
    <submittedName>
        <fullName evidence="4">Alpha/beta hydrolase</fullName>
    </submittedName>
</protein>
<dbReference type="EMBL" id="JAPDNS010000001">
    <property type="protein sequence ID" value="MCW3484019.1"/>
    <property type="molecule type" value="Genomic_DNA"/>
</dbReference>
<dbReference type="InterPro" id="IPR000073">
    <property type="entry name" value="AB_hydrolase_1"/>
</dbReference>
<proteinExistence type="predicted"/>
<keyword evidence="5" id="KW-1185">Reference proteome</keyword>
<evidence type="ECO:0000256" key="1">
    <source>
        <dbReference type="ARBA" id="ARBA00022801"/>
    </source>
</evidence>
<evidence type="ECO:0000313" key="5">
    <source>
        <dbReference type="Proteomes" id="UP001207742"/>
    </source>
</evidence>
<keyword evidence="2" id="KW-0732">Signal</keyword>
<dbReference type="Gene3D" id="3.40.50.1820">
    <property type="entry name" value="alpha/beta hydrolase"/>
    <property type="match status" value="1"/>
</dbReference>
<dbReference type="SUPFAM" id="SSF53474">
    <property type="entry name" value="alpha/beta-Hydrolases"/>
    <property type="match status" value="1"/>
</dbReference>
<gene>
    <name evidence="4" type="ORF">OL497_08950</name>
</gene>
<evidence type="ECO:0000259" key="3">
    <source>
        <dbReference type="Pfam" id="PF00561"/>
    </source>
</evidence>
<dbReference type="InterPro" id="IPR050266">
    <property type="entry name" value="AB_hydrolase_sf"/>
</dbReference>
<dbReference type="GO" id="GO:0016787">
    <property type="term" value="F:hydrolase activity"/>
    <property type="evidence" value="ECO:0007669"/>
    <property type="project" value="UniProtKB-KW"/>
</dbReference>
<evidence type="ECO:0000313" key="4">
    <source>
        <dbReference type="EMBL" id="MCW3484019.1"/>
    </source>
</evidence>
<comment type="caution">
    <text evidence="4">The sequence shown here is derived from an EMBL/GenBank/DDBJ whole genome shotgun (WGS) entry which is preliminary data.</text>
</comment>
<feature type="chain" id="PRO_5045799823" evidence="2">
    <location>
        <begin position="23"/>
        <end position="280"/>
    </location>
</feature>
<dbReference type="RefSeq" id="WP_264729538.1">
    <property type="nucleotide sequence ID" value="NZ_JAPDNR010000001.1"/>
</dbReference>
<dbReference type="Proteomes" id="UP001207742">
    <property type="component" value="Unassembled WGS sequence"/>
</dbReference>
<keyword evidence="1 4" id="KW-0378">Hydrolase</keyword>
<accession>A0ABT3IJA0</accession>
<feature type="domain" description="AB hydrolase-1" evidence="3">
    <location>
        <begin position="39"/>
        <end position="145"/>
    </location>
</feature>